<dbReference type="EMBL" id="JAAGOB010000002">
    <property type="protein sequence ID" value="NED94533.1"/>
    <property type="molecule type" value="Genomic_DNA"/>
</dbReference>
<feature type="compositionally biased region" description="Basic and acidic residues" evidence="1">
    <location>
        <begin position="108"/>
        <end position="117"/>
    </location>
</feature>
<evidence type="ECO:0000313" key="4">
    <source>
        <dbReference type="Proteomes" id="UP000469185"/>
    </source>
</evidence>
<dbReference type="Proteomes" id="UP000469185">
    <property type="component" value="Unassembled WGS sequence"/>
</dbReference>
<dbReference type="Pfam" id="PF14012">
    <property type="entry name" value="DUF4229"/>
    <property type="match status" value="1"/>
</dbReference>
<protein>
    <submittedName>
        <fullName evidence="3">DUF4229 domain-containing protein</fullName>
    </submittedName>
</protein>
<gene>
    <name evidence="3" type="ORF">G1H11_04330</name>
</gene>
<name>A0A6N9YHQ8_9ACTN</name>
<keyword evidence="2" id="KW-0472">Membrane</keyword>
<keyword evidence="2" id="KW-0812">Transmembrane</keyword>
<accession>A0A6N9YHQ8</accession>
<feature type="transmembrane region" description="Helical" evidence="2">
    <location>
        <begin position="7"/>
        <end position="24"/>
    </location>
</feature>
<feature type="transmembrane region" description="Helical" evidence="2">
    <location>
        <begin position="30"/>
        <end position="50"/>
    </location>
</feature>
<evidence type="ECO:0000313" key="3">
    <source>
        <dbReference type="EMBL" id="NED94533.1"/>
    </source>
</evidence>
<keyword evidence="4" id="KW-1185">Reference proteome</keyword>
<evidence type="ECO:0000256" key="2">
    <source>
        <dbReference type="SAM" id="Phobius"/>
    </source>
</evidence>
<evidence type="ECO:0000256" key="1">
    <source>
        <dbReference type="SAM" id="MobiDB-lite"/>
    </source>
</evidence>
<comment type="caution">
    <text evidence="3">The sequence shown here is derived from an EMBL/GenBank/DDBJ whole genome shotgun (WGS) entry which is preliminary data.</text>
</comment>
<proteinExistence type="predicted"/>
<sequence length="117" mass="12817">MAVLRYTLLRALILVVVGSLAWLLGFRGFWLLFVAVFVSGLVSIFVLRASRDQVSATLDRRLATINQRLQHRTAAEDAWDEAQRRAEADDVPRSGPGGRHGAEQGPGPKEDGHPSSP</sequence>
<dbReference type="AlphaFoldDB" id="A0A6N9YHQ8"/>
<dbReference type="RefSeq" id="WP_163816400.1">
    <property type="nucleotide sequence ID" value="NZ_JAAGOB010000002.1"/>
</dbReference>
<reference evidence="3 4" key="1">
    <citation type="submission" date="2020-02" db="EMBL/GenBank/DDBJ databases">
        <authorList>
            <person name="Li X.-J."/>
            <person name="Feng X.-M."/>
        </authorList>
    </citation>
    <scope>NUCLEOTIDE SEQUENCE [LARGE SCALE GENOMIC DNA]</scope>
    <source>
        <strain evidence="3 4">CGMCC 4.7225</strain>
    </source>
</reference>
<dbReference type="InterPro" id="IPR025323">
    <property type="entry name" value="DUF4229"/>
</dbReference>
<feature type="region of interest" description="Disordered" evidence="1">
    <location>
        <begin position="71"/>
        <end position="117"/>
    </location>
</feature>
<feature type="compositionally biased region" description="Basic and acidic residues" evidence="1">
    <location>
        <begin position="81"/>
        <end position="92"/>
    </location>
</feature>
<organism evidence="3 4">
    <name type="scientific">Phytoactinopolyspora alkaliphila</name>
    <dbReference type="NCBI Taxonomy" id="1783498"/>
    <lineage>
        <taxon>Bacteria</taxon>
        <taxon>Bacillati</taxon>
        <taxon>Actinomycetota</taxon>
        <taxon>Actinomycetes</taxon>
        <taxon>Jiangellales</taxon>
        <taxon>Jiangellaceae</taxon>
        <taxon>Phytoactinopolyspora</taxon>
    </lineage>
</organism>
<keyword evidence="2" id="KW-1133">Transmembrane helix</keyword>